<feature type="region of interest" description="Disordered" evidence="1">
    <location>
        <begin position="211"/>
        <end position="232"/>
    </location>
</feature>
<gene>
    <name evidence="3" type="primary">LOC100370826</name>
</gene>
<dbReference type="PANTHER" id="PTHR48465:SF1">
    <property type="entry name" value="PROTEIN SSUH2 HOMOLOG"/>
    <property type="match status" value="1"/>
</dbReference>
<proteinExistence type="predicted"/>
<name>A0ABM0MRA7_SACKO</name>
<dbReference type="RefSeq" id="XP_006822548.1">
    <property type="nucleotide sequence ID" value="XM_006822485.1"/>
</dbReference>
<dbReference type="InterPro" id="IPR052789">
    <property type="entry name" value="SSUH2_homolog"/>
</dbReference>
<dbReference type="Proteomes" id="UP000694865">
    <property type="component" value="Unplaced"/>
</dbReference>
<protein>
    <submittedName>
        <fullName evidence="3">Uncharacterized protein LOC100370826</fullName>
    </submittedName>
</protein>
<feature type="region of interest" description="Disordered" evidence="1">
    <location>
        <begin position="1"/>
        <end position="25"/>
    </location>
</feature>
<evidence type="ECO:0000313" key="3">
    <source>
        <dbReference type="RefSeq" id="XP_006822548.1"/>
    </source>
</evidence>
<dbReference type="PANTHER" id="PTHR48465">
    <property type="entry name" value="PROTEIN SSUH2 HOMOLOG"/>
    <property type="match status" value="1"/>
</dbReference>
<reference evidence="3" key="1">
    <citation type="submission" date="2025-08" db="UniProtKB">
        <authorList>
            <consortium name="RefSeq"/>
        </authorList>
    </citation>
    <scope>IDENTIFICATION</scope>
    <source>
        <tissue evidence="3">Testes</tissue>
    </source>
</reference>
<dbReference type="GeneID" id="100370826"/>
<evidence type="ECO:0000313" key="2">
    <source>
        <dbReference type="Proteomes" id="UP000694865"/>
    </source>
</evidence>
<evidence type="ECO:0000256" key="1">
    <source>
        <dbReference type="SAM" id="MobiDB-lite"/>
    </source>
</evidence>
<organism evidence="2 3">
    <name type="scientific">Saccoglossus kowalevskii</name>
    <name type="common">Acorn worm</name>
    <dbReference type="NCBI Taxonomy" id="10224"/>
    <lineage>
        <taxon>Eukaryota</taxon>
        <taxon>Metazoa</taxon>
        <taxon>Hemichordata</taxon>
        <taxon>Enteropneusta</taxon>
        <taxon>Harrimaniidae</taxon>
        <taxon>Saccoglossus</taxon>
    </lineage>
</organism>
<accession>A0ABM0MRA7</accession>
<keyword evidence="2" id="KW-1185">Reference proteome</keyword>
<sequence length="428" mass="48447">MKREISNEEVETTTPISNGVFGDNKSLTRRYSANSATYDPILAIERILEETFTIDLEKELREFEEFFSEEETEDPIPVVSRRLYRNNLNVSKQLEEKPPPLTSSSEMRRVSAYDMFGEPVAPPPPEDLTEIELEETAQPIENGVYSLASAAATEEQARTAFLSYVSKRICYGSSAANQCPLTPYVVWMPIIISSFQYLLESFTETRSSKFVESPYDGDQENTPHVDEDSIPEPWKIDIQPPNTFEDSATHVAVPNSEQIKTCAHCQGNCKITCSFCDGVGSTTCLECGISSSMPTNEEEGSHQCAACKDTGRKGCPPCSESGQITCDHCSGKGRLKSHIEVVVIWKNNWDDFIVDYASAVPEKVLREMEGKYVFKEENRKRHQVRVIPMSEVKYTWKNKQYNFFVYGENLENAYAPKYPQRFLCCTVM</sequence>